<evidence type="ECO:0000256" key="2">
    <source>
        <dbReference type="SAM" id="SignalP"/>
    </source>
</evidence>
<sequence length="174" mass="17986">MVRSAFALLPLLVLAGCVAAPPPRAPAPRPAPPAPALPAAPPQQDWRDVPLTPGDWRWQALPGRGSIAQFGPAGQAALVALRCDPARRVVQLSRAGALAASGMLAVTTSFGRFAVPAGNGGGTPPAIIAQFAAADARLDQLAFSRGRFLLDAPGQPQLVVPAWPEVARVIEDCR</sequence>
<keyword evidence="4" id="KW-1185">Reference proteome</keyword>
<keyword evidence="2" id="KW-0732">Signal</keyword>
<evidence type="ECO:0000313" key="3">
    <source>
        <dbReference type="EMBL" id="USI74104.1"/>
    </source>
</evidence>
<feature type="region of interest" description="Disordered" evidence="1">
    <location>
        <begin position="23"/>
        <end position="51"/>
    </location>
</feature>
<protein>
    <recommendedName>
        <fullName evidence="5">Lipoprotein</fullName>
    </recommendedName>
</protein>
<feature type="chain" id="PRO_5046171937" description="Lipoprotein" evidence="2">
    <location>
        <begin position="20"/>
        <end position="174"/>
    </location>
</feature>
<gene>
    <name evidence="3" type="ORF">LHA26_06490</name>
</gene>
<evidence type="ECO:0000256" key="1">
    <source>
        <dbReference type="SAM" id="MobiDB-lite"/>
    </source>
</evidence>
<evidence type="ECO:0008006" key="5">
    <source>
        <dbReference type="Google" id="ProtNLM"/>
    </source>
</evidence>
<reference evidence="3" key="1">
    <citation type="journal article" date="2022" name="Toxins">
        <title>Genomic Analysis of Sphingopyxis sp. USTB-05 for Biodegrading Cyanobacterial Hepatotoxins.</title>
        <authorList>
            <person name="Liu C."/>
            <person name="Xu Q."/>
            <person name="Zhao Z."/>
            <person name="Zhang H."/>
            <person name="Liu X."/>
            <person name="Yin C."/>
            <person name="Liu Y."/>
            <person name="Yan H."/>
        </authorList>
    </citation>
    <scope>NUCLEOTIDE SEQUENCE</scope>
    <source>
        <strain evidence="3">NBD5</strain>
    </source>
</reference>
<organism evidence="3 4">
    <name type="scientific">Sphingomonas morindae</name>
    <dbReference type="NCBI Taxonomy" id="1541170"/>
    <lineage>
        <taxon>Bacteria</taxon>
        <taxon>Pseudomonadati</taxon>
        <taxon>Pseudomonadota</taxon>
        <taxon>Alphaproteobacteria</taxon>
        <taxon>Sphingomonadales</taxon>
        <taxon>Sphingomonadaceae</taxon>
        <taxon>Sphingomonas</taxon>
    </lineage>
</organism>
<feature type="signal peptide" evidence="2">
    <location>
        <begin position="1"/>
        <end position="19"/>
    </location>
</feature>
<evidence type="ECO:0000313" key="4">
    <source>
        <dbReference type="Proteomes" id="UP001056937"/>
    </source>
</evidence>
<dbReference type="EMBL" id="CP084930">
    <property type="protein sequence ID" value="USI74104.1"/>
    <property type="molecule type" value="Genomic_DNA"/>
</dbReference>
<dbReference type="PROSITE" id="PS51257">
    <property type="entry name" value="PROKAR_LIPOPROTEIN"/>
    <property type="match status" value="1"/>
</dbReference>
<dbReference type="Proteomes" id="UP001056937">
    <property type="component" value="Chromosome 1"/>
</dbReference>
<dbReference type="RefSeq" id="WP_252167910.1">
    <property type="nucleotide sequence ID" value="NZ_CP084930.1"/>
</dbReference>
<name>A0ABY4XB88_9SPHN</name>
<proteinExistence type="predicted"/>
<accession>A0ABY4XB88</accession>
<feature type="compositionally biased region" description="Pro residues" evidence="1">
    <location>
        <begin position="23"/>
        <end position="41"/>
    </location>
</feature>